<sequence>MKHYNPPMSLLQIAGCDATAWNPSNQVAASNGSQFTNGNGAVSSSHYIVYPEPDYNRAQHYPNYDSPATVNGGTSHHRYYEPENNLQPSENAYYPVMSADHDNGYQRLPPYQTMIPSGEAINSQEVSKDTFQFTDLQPGQHVPSYQYHGSENNLQPSAINGCSPVMFANHDNWCLQLPPNQENDRSFPTPMFVDTTTENSYPNSTLPSGEPQSSMLSPVKSIHSNQIITYNARQFTVLQPVQHETIPSPWPPEASYGAASEVVGINHDPTYFHGQQNSQNQRWFNNTFSATIRNGAVYQNYEDSVSRVPPAEHNTWNPQPAPTQTVYDGSYLSLTSVNTATPVPTLDANSYQSSPFASDEYEPSTSSSSEFSPITSPSLPPRRGRPKKVGEISPNANNVRRFREQNTALDEEVKKHGGLIIYTALCQGVVLPENYEVAVTEMAKLHKNRYRFPKCSYSKFLFSTTGPGRKTNPKTMTNDKLKQSQKRIQLEAGIFFKLLKEVSLQLKKIKPETHTKLLEDVQRNSPNLYEVISKQ</sequence>
<evidence type="ECO:0000313" key="3">
    <source>
        <dbReference type="WBParaSite" id="Pan_g5065.t1"/>
    </source>
</evidence>
<protein>
    <submittedName>
        <fullName evidence="3">BHLH domain-containing protein</fullName>
    </submittedName>
</protein>
<feature type="region of interest" description="Disordered" evidence="1">
    <location>
        <begin position="350"/>
        <end position="402"/>
    </location>
</feature>
<organism evidence="2 3">
    <name type="scientific">Panagrellus redivivus</name>
    <name type="common">Microworm</name>
    <dbReference type="NCBI Taxonomy" id="6233"/>
    <lineage>
        <taxon>Eukaryota</taxon>
        <taxon>Metazoa</taxon>
        <taxon>Ecdysozoa</taxon>
        <taxon>Nematoda</taxon>
        <taxon>Chromadorea</taxon>
        <taxon>Rhabditida</taxon>
        <taxon>Tylenchina</taxon>
        <taxon>Panagrolaimomorpha</taxon>
        <taxon>Panagrolaimoidea</taxon>
        <taxon>Panagrolaimidae</taxon>
        <taxon>Panagrellus</taxon>
    </lineage>
</organism>
<evidence type="ECO:0000256" key="1">
    <source>
        <dbReference type="SAM" id="MobiDB-lite"/>
    </source>
</evidence>
<dbReference type="Proteomes" id="UP000492821">
    <property type="component" value="Unassembled WGS sequence"/>
</dbReference>
<feature type="compositionally biased region" description="Low complexity" evidence="1">
    <location>
        <begin position="363"/>
        <end position="377"/>
    </location>
</feature>
<evidence type="ECO:0000313" key="2">
    <source>
        <dbReference type="Proteomes" id="UP000492821"/>
    </source>
</evidence>
<proteinExistence type="predicted"/>
<name>A0A7E4ZZQ8_PANRE</name>
<dbReference type="AlphaFoldDB" id="A0A7E4ZZQ8"/>
<dbReference type="WBParaSite" id="Pan_g5065.t1">
    <property type="protein sequence ID" value="Pan_g5065.t1"/>
    <property type="gene ID" value="Pan_g5065"/>
</dbReference>
<accession>A0A7E4ZZQ8</accession>
<reference evidence="2" key="1">
    <citation type="journal article" date="2013" name="Genetics">
        <title>The draft genome and transcriptome of Panagrellus redivivus are shaped by the harsh demands of a free-living lifestyle.</title>
        <authorList>
            <person name="Srinivasan J."/>
            <person name="Dillman A.R."/>
            <person name="Macchietto M.G."/>
            <person name="Heikkinen L."/>
            <person name="Lakso M."/>
            <person name="Fracchia K.M."/>
            <person name="Antoshechkin I."/>
            <person name="Mortazavi A."/>
            <person name="Wong G."/>
            <person name="Sternberg P.W."/>
        </authorList>
    </citation>
    <scope>NUCLEOTIDE SEQUENCE [LARGE SCALE GENOMIC DNA]</scope>
    <source>
        <strain evidence="2">MT8872</strain>
    </source>
</reference>
<keyword evidence="2" id="KW-1185">Reference proteome</keyword>
<reference evidence="3" key="2">
    <citation type="submission" date="2020-10" db="UniProtKB">
        <authorList>
            <consortium name="WormBaseParasite"/>
        </authorList>
    </citation>
    <scope>IDENTIFICATION</scope>
</reference>